<evidence type="ECO:0000313" key="2">
    <source>
        <dbReference type="EMBL" id="NML32851.1"/>
    </source>
</evidence>
<keyword evidence="1" id="KW-0732">Signal</keyword>
<name>A0A7X9X7E0_9BURK</name>
<accession>A0A7X9X7E0</accession>
<dbReference type="AlphaFoldDB" id="A0A7X9X7E0"/>
<feature type="signal peptide" evidence="1">
    <location>
        <begin position="1"/>
        <end position="22"/>
    </location>
</feature>
<dbReference type="Proteomes" id="UP000583127">
    <property type="component" value="Unassembled WGS sequence"/>
</dbReference>
<proteinExistence type="predicted"/>
<reference evidence="2 3" key="1">
    <citation type="submission" date="2020-04" db="EMBL/GenBank/DDBJ databases">
        <title>Paraburkholderia sp. G-4-1-8 isolated from soil.</title>
        <authorList>
            <person name="Dahal R.H."/>
        </authorList>
    </citation>
    <scope>NUCLEOTIDE SEQUENCE [LARGE SCALE GENOMIC DNA]</scope>
    <source>
        <strain evidence="2 3">G-4-1-8</strain>
    </source>
</reference>
<comment type="caution">
    <text evidence="2">The sequence shown here is derived from an EMBL/GenBank/DDBJ whole genome shotgun (WGS) entry which is preliminary data.</text>
</comment>
<dbReference type="InterPro" id="IPR025421">
    <property type="entry name" value="DUF4148"/>
</dbReference>
<gene>
    <name evidence="2" type="ORF">HHL14_18680</name>
</gene>
<protein>
    <submittedName>
        <fullName evidence="2">DUF4148 domain-containing protein</fullName>
    </submittedName>
</protein>
<organism evidence="2 3">
    <name type="scientific">Paraburkholderia antibiotica</name>
    <dbReference type="NCBI Taxonomy" id="2728839"/>
    <lineage>
        <taxon>Bacteria</taxon>
        <taxon>Pseudomonadati</taxon>
        <taxon>Pseudomonadota</taxon>
        <taxon>Betaproteobacteria</taxon>
        <taxon>Burkholderiales</taxon>
        <taxon>Burkholderiaceae</taxon>
        <taxon>Paraburkholderia</taxon>
    </lineage>
</organism>
<sequence length="101" mass="10287">MKSLLSAVVVASALIVPAVSFAQQANAPVSRAQVRAELVAAQKAGLVYQNDTEYPKAVPQGAMVVAAAQGSQDVGGVKASASDAGAPQSVQQRIFSTYRGN</sequence>
<keyword evidence="3" id="KW-1185">Reference proteome</keyword>
<dbReference type="RefSeq" id="WP_169499204.1">
    <property type="nucleotide sequence ID" value="NZ_JABBFZ010000011.1"/>
</dbReference>
<dbReference type="Pfam" id="PF13663">
    <property type="entry name" value="DUF4148"/>
    <property type="match status" value="1"/>
</dbReference>
<feature type="chain" id="PRO_5030762312" evidence="1">
    <location>
        <begin position="23"/>
        <end position="101"/>
    </location>
</feature>
<dbReference type="EMBL" id="JABBFZ010000011">
    <property type="protein sequence ID" value="NML32851.1"/>
    <property type="molecule type" value="Genomic_DNA"/>
</dbReference>
<evidence type="ECO:0000313" key="3">
    <source>
        <dbReference type="Proteomes" id="UP000583127"/>
    </source>
</evidence>
<evidence type="ECO:0000256" key="1">
    <source>
        <dbReference type="SAM" id="SignalP"/>
    </source>
</evidence>